<protein>
    <recommendedName>
        <fullName evidence="2">SMP-30/Gluconolactonase/LRE-like region domain-containing protein</fullName>
    </recommendedName>
</protein>
<evidence type="ECO:0000313" key="3">
    <source>
        <dbReference type="EMBL" id="CAH1000155.1"/>
    </source>
</evidence>
<evidence type="ECO:0000313" key="4">
    <source>
        <dbReference type="Proteomes" id="UP000837803"/>
    </source>
</evidence>
<feature type="domain" description="SMP-30/Gluconolactonase/LRE-like region" evidence="2">
    <location>
        <begin position="116"/>
        <end position="376"/>
    </location>
</feature>
<organism evidence="3 4">
    <name type="scientific">Neolewinella maritima</name>
    <dbReference type="NCBI Taxonomy" id="1383882"/>
    <lineage>
        <taxon>Bacteria</taxon>
        <taxon>Pseudomonadati</taxon>
        <taxon>Bacteroidota</taxon>
        <taxon>Saprospiria</taxon>
        <taxon>Saprospirales</taxon>
        <taxon>Lewinellaceae</taxon>
        <taxon>Neolewinella</taxon>
    </lineage>
</organism>
<dbReference type="PANTHER" id="PTHR47572:SF4">
    <property type="entry name" value="LACTONASE DRP35"/>
    <property type="match status" value="1"/>
</dbReference>
<dbReference type="Pfam" id="PF08450">
    <property type="entry name" value="SGL"/>
    <property type="match status" value="1"/>
</dbReference>
<dbReference type="InterPro" id="IPR011042">
    <property type="entry name" value="6-blade_b-propeller_TolB-like"/>
</dbReference>
<dbReference type="InterPro" id="IPR051262">
    <property type="entry name" value="SMP-30/CGR1_Lactonase"/>
</dbReference>
<dbReference type="PANTHER" id="PTHR47572">
    <property type="entry name" value="LIPOPROTEIN-RELATED"/>
    <property type="match status" value="1"/>
</dbReference>
<evidence type="ECO:0000256" key="1">
    <source>
        <dbReference type="ARBA" id="ARBA00022801"/>
    </source>
</evidence>
<proteinExistence type="predicted"/>
<sequence>MVVSSNEFIDRLYYSVCTPPQTERNYTQIICIGDPPSPLLTPAPAHRAPSFYPNFADVTIRFIVFSLLVLLACAPQPAKRGDADTGLRIESILAEPTQQLFGPTPRIEVLVDGLDWSEGPLVLPDGRVLCSDVPRNHILQWQEGKSSIWLANSGDAADDYSREPGSNGLALTTAGDLLLCQHGSRRVAQLDAPLDAPLPRYLSVADRYRGKRFNSPNDLVVASDGSILFTDPPYGLPQDAERDLEFCGVYRVDPRGLVTLLTKAYSRPNGIGLSPDEKTLYIGNSDGKRAVVTATPIDAEFKLGTPRTLLDATELVGQVPGLPDGLAVSRTGRIFATAPGGVWVLEADGTLLAKVRSDAPVSNVALSPAEDWLYMTNDDRLVRVKLTPL</sequence>
<accession>A0ABN8F304</accession>
<keyword evidence="1" id="KW-0378">Hydrolase</keyword>
<dbReference type="Gene3D" id="2.120.10.30">
    <property type="entry name" value="TolB, C-terminal domain"/>
    <property type="match status" value="1"/>
</dbReference>
<dbReference type="SUPFAM" id="SSF63829">
    <property type="entry name" value="Calcium-dependent phosphotriesterase"/>
    <property type="match status" value="1"/>
</dbReference>
<evidence type="ECO:0000259" key="2">
    <source>
        <dbReference type="Pfam" id="PF08450"/>
    </source>
</evidence>
<dbReference type="Proteomes" id="UP000837803">
    <property type="component" value="Unassembled WGS sequence"/>
</dbReference>
<name>A0ABN8F304_9BACT</name>
<keyword evidence="4" id="KW-1185">Reference proteome</keyword>
<reference evidence="3" key="1">
    <citation type="submission" date="2021-12" db="EMBL/GenBank/DDBJ databases">
        <authorList>
            <person name="Rodrigo-Torres L."/>
            <person name="Arahal R. D."/>
            <person name="Lucena T."/>
        </authorList>
    </citation>
    <scope>NUCLEOTIDE SEQUENCE</scope>
    <source>
        <strain evidence="3">CECT 8419</strain>
    </source>
</reference>
<gene>
    <name evidence="3" type="ORF">LEM8419_01302</name>
</gene>
<comment type="caution">
    <text evidence="3">The sequence shown here is derived from an EMBL/GenBank/DDBJ whole genome shotgun (WGS) entry which is preliminary data.</text>
</comment>
<dbReference type="InterPro" id="IPR013658">
    <property type="entry name" value="SGL"/>
</dbReference>
<dbReference type="EMBL" id="CAKLPZ010000001">
    <property type="protein sequence ID" value="CAH1000155.1"/>
    <property type="molecule type" value="Genomic_DNA"/>
</dbReference>